<reference evidence="1" key="1">
    <citation type="submission" date="2023-05" db="EMBL/GenBank/DDBJ databases">
        <authorList>
            <consortium name="ELIXIR-Norway"/>
        </authorList>
    </citation>
    <scope>NUCLEOTIDE SEQUENCE</scope>
</reference>
<proteinExistence type="predicted"/>
<gene>
    <name evidence="1" type="ORF">MRATA1EN3_LOCUS22467</name>
</gene>
<dbReference type="Proteomes" id="UP001162501">
    <property type="component" value="Chromosome 6"/>
</dbReference>
<protein>
    <submittedName>
        <fullName evidence="1">Uncharacterized protein</fullName>
    </submittedName>
</protein>
<name>A0ACB0FG98_RANTA</name>
<evidence type="ECO:0000313" key="2">
    <source>
        <dbReference type="Proteomes" id="UP001162501"/>
    </source>
</evidence>
<sequence>MGWSSPEMGKLWMKQAGRRQKGLKQEVRCANAEFEKSFSHPEEGVCVRVGVIPLDPASSALQQTGQLTQVSGVLNRGLLPPLEEPSRTQGEPEAVPDVNRSTEGPLGRRTFRLFVGMQELSVWNLPRRTSKVIARPRQRGWSRPGSQLEPGQAAPPGQRACAERDVGPDTAAALRMLRFGKARAGGEAGPTLAPGPSL</sequence>
<accession>A0ACB0FG98</accession>
<dbReference type="EMBL" id="OX596090">
    <property type="protein sequence ID" value="CAI9711254.1"/>
    <property type="molecule type" value="Genomic_DNA"/>
</dbReference>
<organism evidence="1 2">
    <name type="scientific">Rangifer tarandus platyrhynchus</name>
    <name type="common">Svalbard reindeer</name>
    <dbReference type="NCBI Taxonomy" id="3082113"/>
    <lineage>
        <taxon>Eukaryota</taxon>
        <taxon>Metazoa</taxon>
        <taxon>Chordata</taxon>
        <taxon>Craniata</taxon>
        <taxon>Vertebrata</taxon>
        <taxon>Euteleostomi</taxon>
        <taxon>Mammalia</taxon>
        <taxon>Eutheria</taxon>
        <taxon>Laurasiatheria</taxon>
        <taxon>Artiodactyla</taxon>
        <taxon>Ruminantia</taxon>
        <taxon>Pecora</taxon>
        <taxon>Cervidae</taxon>
        <taxon>Odocoileinae</taxon>
        <taxon>Rangifer</taxon>
    </lineage>
</organism>
<evidence type="ECO:0000313" key="1">
    <source>
        <dbReference type="EMBL" id="CAI9711254.1"/>
    </source>
</evidence>